<feature type="transmembrane region" description="Helical" evidence="1">
    <location>
        <begin position="24"/>
        <end position="43"/>
    </location>
</feature>
<keyword evidence="1" id="KW-0472">Membrane</keyword>
<gene>
    <name evidence="2" type="ORF">AUCHE_19_00040</name>
</gene>
<evidence type="ECO:0000313" key="3">
    <source>
        <dbReference type="Proteomes" id="UP000008495"/>
    </source>
</evidence>
<accession>K6UNM8</accession>
<keyword evidence="3" id="KW-1185">Reference proteome</keyword>
<proteinExistence type="predicted"/>
<dbReference type="EMBL" id="BAGZ01000019">
    <property type="protein sequence ID" value="GAB79101.1"/>
    <property type="molecule type" value="Genomic_DNA"/>
</dbReference>
<evidence type="ECO:0000256" key="1">
    <source>
        <dbReference type="SAM" id="Phobius"/>
    </source>
</evidence>
<comment type="caution">
    <text evidence="2">The sequence shown here is derived from an EMBL/GenBank/DDBJ whole genome shotgun (WGS) entry which is preliminary data.</text>
</comment>
<keyword evidence="1" id="KW-0812">Transmembrane</keyword>
<reference evidence="2 3" key="1">
    <citation type="submission" date="2012-08" db="EMBL/GenBank/DDBJ databases">
        <title>Whole genome shotgun sequence of Austwickia chelonae NBRC 105200.</title>
        <authorList>
            <person name="Yoshida I."/>
            <person name="Hosoyama A."/>
            <person name="Tsuchikane K."/>
            <person name="Katsumata H."/>
            <person name="Ando Y."/>
            <person name="Ohji S."/>
            <person name="Hamada M."/>
            <person name="Tamura T."/>
            <person name="Yamazoe A."/>
            <person name="Yamazaki S."/>
            <person name="Fujita N."/>
        </authorList>
    </citation>
    <scope>NUCLEOTIDE SEQUENCE [LARGE SCALE GENOMIC DNA]</scope>
    <source>
        <strain evidence="2 3">NBRC 105200</strain>
    </source>
</reference>
<evidence type="ECO:0000313" key="2">
    <source>
        <dbReference type="EMBL" id="GAB79101.1"/>
    </source>
</evidence>
<name>K6UNM8_9MICO</name>
<organism evidence="2 3">
    <name type="scientific">Austwickia chelonae NBRC 105200</name>
    <dbReference type="NCBI Taxonomy" id="1184607"/>
    <lineage>
        <taxon>Bacteria</taxon>
        <taxon>Bacillati</taxon>
        <taxon>Actinomycetota</taxon>
        <taxon>Actinomycetes</taxon>
        <taxon>Micrococcales</taxon>
        <taxon>Dermatophilaceae</taxon>
        <taxon>Austwickia</taxon>
    </lineage>
</organism>
<sequence length="183" mass="19315">MVDHDLTDHDHVLFHPPKHPWRHLTGLGIGVFVVGLLTMSIAATHLGSMSAETIGNAVRLPQGQPVNIRLDAGEQRMLYTERGSGASQCTVTDGEDAVVPVEHASPVLLQGSDVLWQSSSMFTAHKGGDYTVTCSGDIDAAKAGRPVGTLDVVLTVLAAGLGGISTLAGIGLMLWDRRRTAKD</sequence>
<protein>
    <submittedName>
        <fullName evidence="2">Uncharacterized protein</fullName>
    </submittedName>
</protein>
<dbReference type="AlphaFoldDB" id="K6UNM8"/>
<keyword evidence="1" id="KW-1133">Transmembrane helix</keyword>
<dbReference type="Proteomes" id="UP000008495">
    <property type="component" value="Unassembled WGS sequence"/>
</dbReference>
<feature type="transmembrane region" description="Helical" evidence="1">
    <location>
        <begin position="152"/>
        <end position="175"/>
    </location>
</feature>